<dbReference type="InterPro" id="IPR033034">
    <property type="entry name" value="NDUFB9"/>
</dbReference>
<dbReference type="GO" id="GO:0005743">
    <property type="term" value="C:mitochondrial inner membrane"/>
    <property type="evidence" value="ECO:0007669"/>
    <property type="project" value="UniProtKB-SubCell"/>
</dbReference>
<evidence type="ECO:0000256" key="13">
    <source>
        <dbReference type="ARBA" id="ARBA00023136"/>
    </source>
</evidence>
<evidence type="ECO:0000256" key="14">
    <source>
        <dbReference type="ARBA" id="ARBA00030192"/>
    </source>
</evidence>
<dbReference type="Pfam" id="PF05347">
    <property type="entry name" value="Complex1_LYR"/>
    <property type="match status" value="1"/>
</dbReference>
<dbReference type="PANTHER" id="PTHR12868">
    <property type="entry name" value="NADH-UBIQUINONE OXIDOREDUCTASE B22 SUBUNIT"/>
    <property type="match status" value="1"/>
</dbReference>
<dbReference type="InterPro" id="IPR008011">
    <property type="entry name" value="Complex1_LYR_dom"/>
</dbReference>
<accession>A0A8D8LWW2</accession>
<evidence type="ECO:0000256" key="1">
    <source>
        <dbReference type="ARBA" id="ARBA00002920"/>
    </source>
</evidence>
<dbReference type="EMBL" id="HBUF01041041">
    <property type="protein sequence ID" value="CAG6618141.1"/>
    <property type="molecule type" value="Transcribed_RNA"/>
</dbReference>
<evidence type="ECO:0000256" key="11">
    <source>
        <dbReference type="ARBA" id="ARBA00022990"/>
    </source>
</evidence>
<evidence type="ECO:0000256" key="9">
    <source>
        <dbReference type="ARBA" id="ARBA00022792"/>
    </source>
</evidence>
<comment type="subunit">
    <text evidence="4">Mammalian complex I is composed of 45 different subunits.</text>
</comment>
<evidence type="ECO:0000259" key="16">
    <source>
        <dbReference type="Pfam" id="PF05347"/>
    </source>
</evidence>
<keyword evidence="10" id="KW-0249">Electron transport</keyword>
<name>A0A8D8LWW2_9HEMI</name>
<dbReference type="InterPro" id="IPR045292">
    <property type="entry name" value="Complex1_LYR_NDUFB9_LYRM3"/>
</dbReference>
<comment type="similarity">
    <text evidence="3">Belongs to the complex I LYR family.</text>
</comment>
<keyword evidence="9" id="KW-0999">Mitochondrion inner membrane</keyword>
<evidence type="ECO:0000256" key="6">
    <source>
        <dbReference type="ARBA" id="ARBA00022448"/>
    </source>
</evidence>
<evidence type="ECO:0000256" key="3">
    <source>
        <dbReference type="ARBA" id="ARBA00009508"/>
    </source>
</evidence>
<evidence type="ECO:0000256" key="7">
    <source>
        <dbReference type="ARBA" id="ARBA00022553"/>
    </source>
</evidence>
<protein>
    <recommendedName>
        <fullName evidence="5">NADH dehydrogenase [ubiquinone] 1 beta subcomplex subunit 9</fullName>
    </recommendedName>
    <alternativeName>
        <fullName evidence="14">Complex I-B22</fullName>
    </alternativeName>
    <alternativeName>
        <fullName evidence="15">NADH-ubiquinone oxidoreductase B22 subunit</fullName>
    </alternativeName>
</protein>
<keyword evidence="13" id="KW-0472">Membrane</keyword>
<evidence type="ECO:0000256" key="8">
    <source>
        <dbReference type="ARBA" id="ARBA00022660"/>
    </source>
</evidence>
<comment type="subcellular location">
    <subcellularLocation>
        <location evidence="2">Mitochondrion inner membrane</location>
        <topology evidence="2">Peripheral membrane protein</topology>
        <orientation evidence="2">Matrix side</orientation>
    </subcellularLocation>
</comment>
<evidence type="ECO:0000256" key="10">
    <source>
        <dbReference type="ARBA" id="ARBA00022982"/>
    </source>
</evidence>
<proteinExistence type="inferred from homology"/>
<keyword evidence="12" id="KW-0496">Mitochondrion</keyword>
<evidence type="ECO:0000256" key="12">
    <source>
        <dbReference type="ARBA" id="ARBA00023128"/>
    </source>
</evidence>
<sequence>MRLTLFVRKAIQIPLELKTHQQQIKSLYKRSVRNLEAFHDDIVQLRIESVMLRARFDEHKDEKDIVKIRTIVDAAEKELYENWHPCQIYFPNSPGGVAYQREGVTPDWVLDYWHPLERAQYPDYFNRREQRKKEFLVWWEKQYGKPTAADSGHH</sequence>
<dbReference type="PANTHER" id="PTHR12868:SF0">
    <property type="entry name" value="NADH DEHYDROGENASE [UBIQUINONE] 1 BETA SUBCOMPLEX SUBUNIT 9"/>
    <property type="match status" value="1"/>
</dbReference>
<evidence type="ECO:0000313" key="17">
    <source>
        <dbReference type="EMBL" id="CAG6618140.1"/>
    </source>
</evidence>
<evidence type="ECO:0000256" key="15">
    <source>
        <dbReference type="ARBA" id="ARBA00032528"/>
    </source>
</evidence>
<dbReference type="EMBL" id="HBUF01041040">
    <property type="protein sequence ID" value="CAG6618140.1"/>
    <property type="molecule type" value="Transcribed_RNA"/>
</dbReference>
<comment type="function">
    <text evidence="1">Accessory subunit of the mitochondrial membrane respiratory chain NADH dehydrogenase (Complex I), that is believed to be not involved in catalysis. Complex I functions in the transfer of electrons from NADH to the respiratory chain. The immediate electron acceptor for the enzyme is believed to be ubiquinone.</text>
</comment>
<keyword evidence="17" id="KW-0830">Ubiquinone</keyword>
<keyword evidence="11" id="KW-0007">Acetylation</keyword>
<dbReference type="CDD" id="cd20263">
    <property type="entry name" value="Complex1_LYR_NDUFB9_LYRM3"/>
    <property type="match status" value="1"/>
</dbReference>
<evidence type="ECO:0000256" key="4">
    <source>
        <dbReference type="ARBA" id="ARBA00011790"/>
    </source>
</evidence>
<evidence type="ECO:0000256" key="5">
    <source>
        <dbReference type="ARBA" id="ARBA00018684"/>
    </source>
</evidence>
<dbReference type="AlphaFoldDB" id="A0A8D8LWW2"/>
<keyword evidence="6" id="KW-0813">Transport</keyword>
<organism evidence="17">
    <name type="scientific">Cacopsylla melanoneura</name>
    <dbReference type="NCBI Taxonomy" id="428564"/>
    <lineage>
        <taxon>Eukaryota</taxon>
        <taxon>Metazoa</taxon>
        <taxon>Ecdysozoa</taxon>
        <taxon>Arthropoda</taxon>
        <taxon>Hexapoda</taxon>
        <taxon>Insecta</taxon>
        <taxon>Pterygota</taxon>
        <taxon>Neoptera</taxon>
        <taxon>Paraneoptera</taxon>
        <taxon>Hemiptera</taxon>
        <taxon>Sternorrhyncha</taxon>
        <taxon>Psylloidea</taxon>
        <taxon>Psyllidae</taxon>
        <taxon>Psyllinae</taxon>
        <taxon>Cacopsylla</taxon>
    </lineage>
</organism>
<feature type="domain" description="Complex 1 LYR protein" evidence="16">
    <location>
        <begin position="22"/>
        <end position="80"/>
    </location>
</feature>
<evidence type="ECO:0000256" key="2">
    <source>
        <dbReference type="ARBA" id="ARBA00004443"/>
    </source>
</evidence>
<dbReference type="GO" id="GO:0006120">
    <property type="term" value="P:mitochondrial electron transport, NADH to ubiquinone"/>
    <property type="evidence" value="ECO:0007669"/>
    <property type="project" value="InterPro"/>
</dbReference>
<keyword evidence="7" id="KW-0597">Phosphoprotein</keyword>
<reference evidence="17" key="1">
    <citation type="submission" date="2021-05" db="EMBL/GenBank/DDBJ databases">
        <authorList>
            <person name="Alioto T."/>
            <person name="Alioto T."/>
            <person name="Gomez Garrido J."/>
        </authorList>
    </citation>
    <scope>NUCLEOTIDE SEQUENCE</scope>
</reference>
<keyword evidence="8" id="KW-0679">Respiratory chain</keyword>